<evidence type="ECO:0000313" key="3">
    <source>
        <dbReference type="EMBL" id="OXV05657.1"/>
    </source>
</evidence>
<feature type="compositionally biased region" description="Basic and acidic residues" evidence="1">
    <location>
        <begin position="182"/>
        <end position="194"/>
    </location>
</feature>
<dbReference type="InterPro" id="IPR039251">
    <property type="entry name" value="OXLD1"/>
</dbReference>
<dbReference type="EMBL" id="NPHW01006623">
    <property type="protein sequence ID" value="OXV05657.1"/>
    <property type="molecule type" value="Genomic_DNA"/>
</dbReference>
<dbReference type="InterPro" id="IPR019180">
    <property type="entry name" value="Oxidoreductase-like_N"/>
</dbReference>
<organism evidence="3 4">
    <name type="scientific">Elaphomyces granulatus</name>
    <dbReference type="NCBI Taxonomy" id="519963"/>
    <lineage>
        <taxon>Eukaryota</taxon>
        <taxon>Fungi</taxon>
        <taxon>Dikarya</taxon>
        <taxon>Ascomycota</taxon>
        <taxon>Pezizomycotina</taxon>
        <taxon>Eurotiomycetes</taxon>
        <taxon>Eurotiomycetidae</taxon>
        <taxon>Eurotiales</taxon>
        <taxon>Elaphomycetaceae</taxon>
        <taxon>Elaphomyces</taxon>
    </lineage>
</organism>
<proteinExistence type="predicted"/>
<name>A0A232LPC1_9EURO</name>
<reference evidence="3 4" key="1">
    <citation type="journal article" date="2015" name="Environ. Microbiol.">
        <title>Metagenome sequence of Elaphomyces granulatus from sporocarp tissue reveals Ascomycota ectomycorrhizal fingerprints of genome expansion and a Proteobacteria-rich microbiome.</title>
        <authorList>
            <person name="Quandt C.A."/>
            <person name="Kohler A."/>
            <person name="Hesse C.N."/>
            <person name="Sharpton T.J."/>
            <person name="Martin F."/>
            <person name="Spatafora J.W."/>
        </authorList>
    </citation>
    <scope>NUCLEOTIDE SEQUENCE [LARGE SCALE GENOMIC DNA]</scope>
    <source>
        <strain evidence="3 4">OSC145934</strain>
    </source>
</reference>
<dbReference type="Pfam" id="PF09791">
    <property type="entry name" value="Oxidored-like"/>
    <property type="match status" value="1"/>
</dbReference>
<dbReference type="PANTHER" id="PTHR21193">
    <property type="entry name" value="OXIDOREDUCTASE-LIKE DOMAIN-CONTAINING PROTEIN 1"/>
    <property type="match status" value="1"/>
</dbReference>
<evidence type="ECO:0000256" key="1">
    <source>
        <dbReference type="SAM" id="MobiDB-lite"/>
    </source>
</evidence>
<feature type="compositionally biased region" description="Polar residues" evidence="1">
    <location>
        <begin position="30"/>
        <end position="45"/>
    </location>
</feature>
<keyword evidence="4" id="KW-1185">Reference proteome</keyword>
<feature type="region of interest" description="Disordered" evidence="1">
    <location>
        <begin position="73"/>
        <end position="96"/>
    </location>
</feature>
<feature type="domain" description="Oxidoreductase-like" evidence="2">
    <location>
        <begin position="129"/>
        <end position="173"/>
    </location>
</feature>
<feature type="region of interest" description="Disordered" evidence="1">
    <location>
        <begin position="30"/>
        <end position="52"/>
    </location>
</feature>
<comment type="caution">
    <text evidence="3">The sequence shown here is derived from an EMBL/GenBank/DDBJ whole genome shotgun (WGS) entry which is preliminary data.</text>
</comment>
<dbReference type="AlphaFoldDB" id="A0A232LPC1"/>
<evidence type="ECO:0000259" key="2">
    <source>
        <dbReference type="Pfam" id="PF09791"/>
    </source>
</evidence>
<evidence type="ECO:0000313" key="4">
    <source>
        <dbReference type="Proteomes" id="UP000243515"/>
    </source>
</evidence>
<dbReference type="OrthoDB" id="10064411at2759"/>
<accession>A0A232LPC1</accession>
<feature type="region of interest" description="Disordered" evidence="1">
    <location>
        <begin position="175"/>
        <end position="218"/>
    </location>
</feature>
<dbReference type="PANTHER" id="PTHR21193:SF3">
    <property type="entry name" value="OXIDOREDUCTASE-LIKE DOMAIN-CONTAINING PROTEIN 1"/>
    <property type="match status" value="1"/>
</dbReference>
<dbReference type="GO" id="GO:0005739">
    <property type="term" value="C:mitochondrion"/>
    <property type="evidence" value="ECO:0007669"/>
    <property type="project" value="TreeGrafter"/>
</dbReference>
<gene>
    <name evidence="3" type="ORF">Egran_06575</name>
</gene>
<dbReference type="Proteomes" id="UP000243515">
    <property type="component" value="Unassembled WGS sequence"/>
</dbReference>
<protein>
    <recommendedName>
        <fullName evidence="2">Oxidoreductase-like domain-containing protein</fullName>
    </recommendedName>
</protein>
<sequence length="251" mass="27775">MYFFVSRIPSRRFRCLQFSKSSPFSIVTSRSAPASSHTTSCSSDEISIEGSDPPQAYPLSGYYSDILSGSFPHAHRAGSPRSIAPSSTTKRQSPVDKMSIIFGSRLAGPGHRSPRYNPSTTPVDSTWKTINGVAIPPRPTEPDNCCMSGCVHCVWDDFREDMEAWAARVQQARARARATSPARRDMRQDPRPEVESASNSMDDDGGGSETNWAASTTVDDELFAGIPVGIREFMKVEKKLRDKHRKERDLV</sequence>